<dbReference type="EMBL" id="GBBL01002447">
    <property type="protein sequence ID" value="JAC24873.1"/>
    <property type="molecule type" value="mRNA"/>
</dbReference>
<keyword evidence="2" id="KW-0675">Receptor</keyword>
<feature type="non-terminal residue" evidence="2">
    <location>
        <position position="244"/>
    </location>
</feature>
<organism evidence="2">
    <name type="scientific">Amblyomma parvum</name>
    <name type="common">South American tick</name>
    <dbReference type="NCBI Taxonomy" id="251391"/>
    <lineage>
        <taxon>Eukaryota</taxon>
        <taxon>Metazoa</taxon>
        <taxon>Ecdysozoa</taxon>
        <taxon>Arthropoda</taxon>
        <taxon>Chelicerata</taxon>
        <taxon>Arachnida</taxon>
        <taxon>Acari</taxon>
        <taxon>Parasitiformes</taxon>
        <taxon>Ixodida</taxon>
        <taxon>Ixodoidea</taxon>
        <taxon>Ixodidae</taxon>
        <taxon>Amblyomminae</taxon>
        <taxon>Amblyomma</taxon>
    </lineage>
</organism>
<feature type="compositionally biased region" description="Low complexity" evidence="1">
    <location>
        <begin position="136"/>
        <end position="148"/>
    </location>
</feature>
<evidence type="ECO:0000313" key="2">
    <source>
        <dbReference type="EMBL" id="JAC24873.1"/>
    </source>
</evidence>
<accession>A0A023FVU4</accession>
<protein>
    <submittedName>
        <fullName evidence="2">Putative egg bindin receptor 1</fullName>
    </submittedName>
</protein>
<name>A0A023FVU4_AMBPA</name>
<proteinExistence type="evidence at transcript level"/>
<sequence>MASPLVTAASITDTVAATMAASLMTTAVATAVSVAPVSMIKVEPGMSSETQPTAGAVEDGLVKACESSFEDPEGPNGGKQNVLLKQLLQNCPSAETHKPLAGDLPEVAPAGQPVCRKSENGPSEAVQAVPQPTSHPSSPLSEQLSASSDQAMPTPADTADSSEALPASTATPSEAQSSQPIVSTANSQTTGGTTTATAAPAEGDKPEETKGRKLTYLDIRRAQLEREPTPPPPSAEDLALRRQQ</sequence>
<feature type="compositionally biased region" description="Basic and acidic residues" evidence="1">
    <location>
        <begin position="202"/>
        <end position="211"/>
    </location>
</feature>
<evidence type="ECO:0000256" key="1">
    <source>
        <dbReference type="SAM" id="MobiDB-lite"/>
    </source>
</evidence>
<reference evidence="2" key="1">
    <citation type="submission" date="2014-03" db="EMBL/GenBank/DDBJ databases">
        <title>The sialotranscriptome of Amblyomma triste, Amblyomma parvum and Amblyomma cajennense ticks, uncovered by 454-based RNA-seq.</title>
        <authorList>
            <person name="Garcia G.R."/>
            <person name="Gardinassi L.G."/>
            <person name="Ribeiro J.M."/>
            <person name="Anatrielo E."/>
            <person name="Ferreira B.R."/>
            <person name="Moreira H.N."/>
            <person name="Mafra C."/>
            <person name="Olegario M.M."/>
            <person name="Szabo P.J."/>
            <person name="Miranda-Santos I.K."/>
            <person name="Maruyama S.R."/>
        </authorList>
    </citation>
    <scope>NUCLEOTIDE SEQUENCE</scope>
    <source>
        <strain evidence="2">Araguapaz</strain>
        <tissue evidence="2">Salivary glands</tissue>
    </source>
</reference>
<feature type="region of interest" description="Disordered" evidence="1">
    <location>
        <begin position="95"/>
        <end position="244"/>
    </location>
</feature>
<feature type="compositionally biased region" description="Polar residues" evidence="1">
    <location>
        <begin position="168"/>
        <end position="188"/>
    </location>
</feature>
<dbReference type="AlphaFoldDB" id="A0A023FVU4"/>
<feature type="compositionally biased region" description="Low complexity" evidence="1">
    <location>
        <begin position="189"/>
        <end position="199"/>
    </location>
</feature>
<feature type="compositionally biased region" description="Basic and acidic residues" evidence="1">
    <location>
        <begin position="218"/>
        <end position="228"/>
    </location>
</feature>